<dbReference type="PRINTS" id="PR00421">
    <property type="entry name" value="THIOREDOXIN"/>
</dbReference>
<feature type="disulfide bond" description="Redox-active" evidence="10">
    <location>
        <begin position="31"/>
        <end position="34"/>
    </location>
</feature>
<dbReference type="PANTHER" id="PTHR45663:SF11">
    <property type="entry name" value="GEO12009P1"/>
    <property type="match status" value="1"/>
</dbReference>
<keyword evidence="4" id="KW-0249">Electron transport</keyword>
<comment type="similarity">
    <text evidence="1 8">Belongs to the thioredoxin family.</text>
</comment>
<name>A0A9Y2EQN3_9FIRM</name>
<dbReference type="GO" id="GO:0045454">
    <property type="term" value="P:cell redox homeostasis"/>
    <property type="evidence" value="ECO:0007669"/>
    <property type="project" value="TreeGrafter"/>
</dbReference>
<evidence type="ECO:0000313" key="12">
    <source>
        <dbReference type="EMBL" id="WIW70217.1"/>
    </source>
</evidence>
<dbReference type="PROSITE" id="PS51352">
    <property type="entry name" value="THIOREDOXIN_2"/>
    <property type="match status" value="1"/>
</dbReference>
<evidence type="ECO:0000256" key="2">
    <source>
        <dbReference type="ARBA" id="ARBA00020570"/>
    </source>
</evidence>
<dbReference type="InterPro" id="IPR017937">
    <property type="entry name" value="Thioredoxin_CS"/>
</dbReference>
<feature type="active site" description="Nucleophile" evidence="9">
    <location>
        <position position="34"/>
    </location>
</feature>
<dbReference type="Gene3D" id="3.40.30.10">
    <property type="entry name" value="Glutaredoxin"/>
    <property type="match status" value="1"/>
</dbReference>
<organism evidence="12 13">
    <name type="scientific">Selenobaculum gibii</name>
    <dbReference type="NCBI Taxonomy" id="3054208"/>
    <lineage>
        <taxon>Bacteria</taxon>
        <taxon>Bacillati</taxon>
        <taxon>Bacillota</taxon>
        <taxon>Negativicutes</taxon>
        <taxon>Selenomonadales</taxon>
        <taxon>Selenomonadaceae</taxon>
        <taxon>Selenobaculum</taxon>
    </lineage>
</organism>
<dbReference type="KEGG" id="sgbi:P3F81_10000"/>
<feature type="site" description="Deprotonates C-terminal active site Cys" evidence="9">
    <location>
        <position position="25"/>
    </location>
</feature>
<evidence type="ECO:0000256" key="10">
    <source>
        <dbReference type="PIRSR" id="PIRSR000077-4"/>
    </source>
</evidence>
<feature type="site" description="Contributes to redox potential value" evidence="9">
    <location>
        <position position="33"/>
    </location>
</feature>
<dbReference type="InterPro" id="IPR013766">
    <property type="entry name" value="Thioredoxin_domain"/>
</dbReference>
<evidence type="ECO:0000256" key="3">
    <source>
        <dbReference type="ARBA" id="ARBA00022448"/>
    </source>
</evidence>
<evidence type="ECO:0000256" key="4">
    <source>
        <dbReference type="ARBA" id="ARBA00022982"/>
    </source>
</evidence>
<keyword evidence="5 10" id="KW-1015">Disulfide bond</keyword>
<dbReference type="Proteomes" id="UP001243623">
    <property type="component" value="Chromosome"/>
</dbReference>
<evidence type="ECO:0000313" key="13">
    <source>
        <dbReference type="Proteomes" id="UP001243623"/>
    </source>
</evidence>
<dbReference type="NCBIfam" id="TIGR01068">
    <property type="entry name" value="thioredoxin"/>
    <property type="match status" value="1"/>
</dbReference>
<dbReference type="Pfam" id="PF00085">
    <property type="entry name" value="Thioredoxin"/>
    <property type="match status" value="1"/>
</dbReference>
<proteinExistence type="inferred from homology"/>
<evidence type="ECO:0000256" key="5">
    <source>
        <dbReference type="ARBA" id="ARBA00023157"/>
    </source>
</evidence>
<dbReference type="EMBL" id="CP120678">
    <property type="protein sequence ID" value="WIW70217.1"/>
    <property type="molecule type" value="Genomic_DNA"/>
</dbReference>
<evidence type="ECO:0000256" key="1">
    <source>
        <dbReference type="ARBA" id="ARBA00008987"/>
    </source>
</evidence>
<dbReference type="GO" id="GO:0005829">
    <property type="term" value="C:cytosol"/>
    <property type="evidence" value="ECO:0007669"/>
    <property type="project" value="TreeGrafter"/>
</dbReference>
<evidence type="ECO:0000256" key="9">
    <source>
        <dbReference type="PIRSR" id="PIRSR000077-1"/>
    </source>
</evidence>
<gene>
    <name evidence="12" type="primary">trxA</name>
    <name evidence="12" type="ORF">P3F81_10000</name>
</gene>
<evidence type="ECO:0000256" key="6">
    <source>
        <dbReference type="ARBA" id="ARBA00023284"/>
    </source>
</evidence>
<reference evidence="12" key="1">
    <citation type="submission" date="2023-03" db="EMBL/GenBank/DDBJ databases">
        <title>Selenobaculum gbiensis gen. nov. sp. nov., a new bacterium isolated from the gut microbiota of IBD patient.</title>
        <authorList>
            <person name="Yeo S."/>
            <person name="Park H."/>
            <person name="Huh C.S."/>
        </authorList>
    </citation>
    <scope>NUCLEOTIDE SEQUENCE</scope>
    <source>
        <strain evidence="12">ICN-92133</strain>
    </source>
</reference>
<feature type="active site" description="Nucleophile" evidence="9">
    <location>
        <position position="31"/>
    </location>
</feature>
<feature type="domain" description="Thioredoxin" evidence="11">
    <location>
        <begin position="1"/>
        <end position="103"/>
    </location>
</feature>
<protein>
    <recommendedName>
        <fullName evidence="2 7">Thioredoxin</fullName>
    </recommendedName>
</protein>
<keyword evidence="13" id="KW-1185">Reference proteome</keyword>
<sequence length="103" mass="11642">MSVMKITKSNFDAEVIHSDIPVLLDFWAEWCTPCKMLSPIIHEIANENTGKIKVGKVNVDEEPELATQFQVMSIPMLILFKEGKAVNTSIGFMDKEAIKKFLK</sequence>
<dbReference type="FunFam" id="3.40.30.10:FF:000001">
    <property type="entry name" value="Thioredoxin"/>
    <property type="match status" value="1"/>
</dbReference>
<evidence type="ECO:0000256" key="8">
    <source>
        <dbReference type="PIRNR" id="PIRNR000077"/>
    </source>
</evidence>
<dbReference type="GO" id="GO:0015035">
    <property type="term" value="F:protein-disulfide reductase activity"/>
    <property type="evidence" value="ECO:0007669"/>
    <property type="project" value="UniProtKB-UniRule"/>
</dbReference>
<dbReference type="InterPro" id="IPR036249">
    <property type="entry name" value="Thioredoxin-like_sf"/>
</dbReference>
<dbReference type="PROSITE" id="PS00194">
    <property type="entry name" value="THIOREDOXIN_1"/>
    <property type="match status" value="1"/>
</dbReference>
<dbReference type="InterPro" id="IPR005746">
    <property type="entry name" value="Thioredoxin"/>
</dbReference>
<dbReference type="AlphaFoldDB" id="A0A9Y2EQN3"/>
<keyword evidence="3" id="KW-0813">Transport</keyword>
<dbReference type="CDD" id="cd02947">
    <property type="entry name" value="TRX_family"/>
    <property type="match status" value="1"/>
</dbReference>
<keyword evidence="6 10" id="KW-0676">Redox-active center</keyword>
<dbReference type="SUPFAM" id="SSF52833">
    <property type="entry name" value="Thioredoxin-like"/>
    <property type="match status" value="1"/>
</dbReference>
<feature type="site" description="Contributes to redox potential value" evidence="9">
    <location>
        <position position="32"/>
    </location>
</feature>
<accession>A0A9Y2EQN3</accession>
<evidence type="ECO:0000259" key="11">
    <source>
        <dbReference type="PROSITE" id="PS51352"/>
    </source>
</evidence>
<dbReference type="PIRSF" id="PIRSF000077">
    <property type="entry name" value="Thioredoxin"/>
    <property type="match status" value="1"/>
</dbReference>
<dbReference type="PANTHER" id="PTHR45663">
    <property type="entry name" value="GEO12009P1"/>
    <property type="match status" value="1"/>
</dbReference>
<evidence type="ECO:0000256" key="7">
    <source>
        <dbReference type="NCBIfam" id="TIGR01068"/>
    </source>
</evidence>